<protein>
    <submittedName>
        <fullName evidence="5">Coenzyme F420 hydrogenase/dehydrogenase, beta subunit C-terminal domain</fullName>
    </submittedName>
</protein>
<keyword evidence="6" id="KW-1185">Reference proteome</keyword>
<dbReference type="SUPFAM" id="SSF54862">
    <property type="entry name" value="4Fe-4S ferredoxins"/>
    <property type="match status" value="1"/>
</dbReference>
<evidence type="ECO:0000256" key="3">
    <source>
        <dbReference type="ARBA" id="ARBA00023014"/>
    </source>
</evidence>
<dbReference type="Proteomes" id="UP000664545">
    <property type="component" value="Unassembled WGS sequence"/>
</dbReference>
<reference evidence="5" key="1">
    <citation type="submission" date="2021-02" db="EMBL/GenBank/DDBJ databases">
        <title>Abyssanaerobacter marinus gen.nov., sp., nov, anaerobic bacterium isolated from the Onnuri vent field of Indian Ocean and suggestion of Mogibacteriaceae fam. nov., and proposal of reclassification of ambiguous this family's genus member.</title>
        <authorList>
            <person name="Kim Y.J."/>
            <person name="Yang J.-A."/>
        </authorList>
    </citation>
    <scope>NUCLEOTIDE SEQUENCE</scope>
    <source>
        <strain evidence="5">DSM 2634</strain>
    </source>
</reference>
<keyword evidence="2" id="KW-0408">Iron</keyword>
<dbReference type="AlphaFoldDB" id="A0A939D802"/>
<evidence type="ECO:0000313" key="5">
    <source>
        <dbReference type="EMBL" id="MBN7772785.1"/>
    </source>
</evidence>
<feature type="domain" description="4Fe-4S ferredoxin-type" evidence="4">
    <location>
        <begin position="36"/>
        <end position="66"/>
    </location>
</feature>
<dbReference type="InterPro" id="IPR007525">
    <property type="entry name" value="FrhB_FdhB_C"/>
</dbReference>
<evidence type="ECO:0000256" key="2">
    <source>
        <dbReference type="ARBA" id="ARBA00023004"/>
    </source>
</evidence>
<proteinExistence type="predicted"/>
<comment type="caution">
    <text evidence="5">The sequence shown here is derived from an EMBL/GenBank/DDBJ whole genome shotgun (WGS) entry which is preliminary data.</text>
</comment>
<dbReference type="InterPro" id="IPR052977">
    <property type="entry name" value="Polyferredoxin-like_ET"/>
</dbReference>
<dbReference type="PANTHER" id="PTHR43193">
    <property type="match status" value="1"/>
</dbReference>
<dbReference type="GO" id="GO:0046872">
    <property type="term" value="F:metal ion binding"/>
    <property type="evidence" value="ECO:0007669"/>
    <property type="project" value="UniProtKB-KW"/>
</dbReference>
<dbReference type="GO" id="GO:0051536">
    <property type="term" value="F:iron-sulfur cluster binding"/>
    <property type="evidence" value="ECO:0007669"/>
    <property type="project" value="UniProtKB-KW"/>
</dbReference>
<evidence type="ECO:0000313" key="6">
    <source>
        <dbReference type="Proteomes" id="UP000664545"/>
    </source>
</evidence>
<dbReference type="PROSITE" id="PS51379">
    <property type="entry name" value="4FE4S_FER_2"/>
    <property type="match status" value="2"/>
</dbReference>
<dbReference type="EMBL" id="JAFJZZ010000001">
    <property type="protein sequence ID" value="MBN7772785.1"/>
    <property type="molecule type" value="Genomic_DNA"/>
</dbReference>
<keyword evidence="1" id="KW-0479">Metal-binding</keyword>
<dbReference type="RefSeq" id="WP_206581559.1">
    <property type="nucleotide sequence ID" value="NZ_JAFJZZ010000001.1"/>
</dbReference>
<organism evidence="5 6">
    <name type="scientific">Clostridium aminobutyricum</name>
    <dbReference type="NCBI Taxonomy" id="33953"/>
    <lineage>
        <taxon>Bacteria</taxon>
        <taxon>Bacillati</taxon>
        <taxon>Bacillota</taxon>
        <taxon>Clostridia</taxon>
        <taxon>Eubacteriales</taxon>
        <taxon>Clostridiaceae</taxon>
        <taxon>Clostridium</taxon>
    </lineage>
</organism>
<dbReference type="InterPro" id="IPR017900">
    <property type="entry name" value="4Fe4S_Fe_S_CS"/>
</dbReference>
<accession>A0A939D802</accession>
<dbReference type="Pfam" id="PF12838">
    <property type="entry name" value="Fer4_7"/>
    <property type="match status" value="1"/>
</dbReference>
<evidence type="ECO:0000259" key="4">
    <source>
        <dbReference type="PROSITE" id="PS51379"/>
    </source>
</evidence>
<dbReference type="Gene3D" id="3.30.70.20">
    <property type="match status" value="1"/>
</dbReference>
<feature type="domain" description="4Fe-4S ferredoxin-type" evidence="4">
    <location>
        <begin position="2"/>
        <end position="31"/>
    </location>
</feature>
<dbReference type="PROSITE" id="PS00198">
    <property type="entry name" value="4FE4S_FER_1"/>
    <property type="match status" value="1"/>
</dbReference>
<dbReference type="PANTHER" id="PTHR43193:SF2">
    <property type="entry name" value="POLYFERREDOXIN PROTEIN FWDF"/>
    <property type="match status" value="1"/>
</dbReference>
<sequence length="367" mass="42006">MQSVYPKKENCCGCGACSAICAMQAIHMLPDEEGFLYPKIDPTRCVNCRRCTGICPILQEGNYKQNGLPSVCAARHKSKQVLQNSTSGGAFTAVSDAILRQGGIIYGADFDESFRVIHRRAETTEQRDRMRFSKYVQSDMGDTYTRIKKDLKAGRITFFTGTPCQCAGLRGFIGESSLTENLYMCDLICYSIPSPLVWEDYKNLLEEEYGEKITGIQFRSKNLGWSRDNSKKGFLFTTDKNPNKQEDNRFYQLFFKSGSITRPSCSQCQFTDIHRVSDLTIADYWGIEKYSPDFFDPLGVSLILINSPKGEDLLRQCQQDMITENRSPEEALNEQKRLSEPLPLSQNRTQFWKDYKHFGLRYVLEKY</sequence>
<gene>
    <name evidence="5" type="ORF">JYB65_05360</name>
</gene>
<dbReference type="InterPro" id="IPR017896">
    <property type="entry name" value="4Fe4S_Fe-S-bd"/>
</dbReference>
<evidence type="ECO:0000256" key="1">
    <source>
        <dbReference type="ARBA" id="ARBA00022723"/>
    </source>
</evidence>
<keyword evidence="3" id="KW-0411">Iron-sulfur</keyword>
<name>A0A939D802_CLOAM</name>
<dbReference type="Pfam" id="PF04432">
    <property type="entry name" value="FrhB_FdhB_C"/>
    <property type="match status" value="1"/>
</dbReference>